<proteinExistence type="predicted"/>
<name>A0ABW5NGG4_9SPHI</name>
<dbReference type="EMBL" id="JBHUMA010000004">
    <property type="protein sequence ID" value="MFD2598047.1"/>
    <property type="molecule type" value="Genomic_DNA"/>
</dbReference>
<evidence type="ECO:0000313" key="2">
    <source>
        <dbReference type="EMBL" id="MFD2598047.1"/>
    </source>
</evidence>
<sequence>MKKSIIALTGAFSIALGTLHAQSTIEKDTTRRSGLSVQVMGGYAGDEVAPFWMRSNQFGSVPLDGGSGSVLLRGFKEYNQPGEWRGREANDNKLWDWGYGLEARANVGHKFQGQLIDAHAKVRFAMFEARLGRSKDVMGLNGDTLLTSGNFAVSGNALGVPKFEISIPEYYRLPWFDGLLSFKGNFANGYMGRHELKPSSFRVPTDDYSVPTYMHQKSLYGRLGRADWKLQLFGGFNHQVQWGGEADRYGRDFDLNFFQTLSYVTFGRAYGGQGNPIPRSKIGNHQGSVDIGASYNFGPVTLMAYRQNFYDVGALSKLANIRDGLNGVTLTNNQYRKTQKDWDWRSLLFEFFYSKDQAGYPWSKPTASGDEDYYNNSEYLEGWSYKDAGMGSPLIITGHTARPGQALFPHDFFISNRVVAAHVGASGHIKDWNVLTKITYAKHYGTFATSEYGKSTGRTFHQPHSEMFVPVSQFSAFVQTEKQFFSNTWIGGMFAIDQGKMLRSGSGLLLHVRREF</sequence>
<evidence type="ECO:0000313" key="3">
    <source>
        <dbReference type="Proteomes" id="UP001597393"/>
    </source>
</evidence>
<protein>
    <submittedName>
        <fullName evidence="2">Capsule assembly Wzi family protein</fullName>
    </submittedName>
</protein>
<keyword evidence="1" id="KW-0732">Signal</keyword>
<organism evidence="2 3">
    <name type="scientific">Sphingobacterium corticis</name>
    <dbReference type="NCBI Taxonomy" id="1812823"/>
    <lineage>
        <taxon>Bacteria</taxon>
        <taxon>Pseudomonadati</taxon>
        <taxon>Bacteroidota</taxon>
        <taxon>Sphingobacteriia</taxon>
        <taxon>Sphingobacteriales</taxon>
        <taxon>Sphingobacteriaceae</taxon>
        <taxon>Sphingobacterium</taxon>
    </lineage>
</organism>
<reference evidence="3" key="1">
    <citation type="journal article" date="2019" name="Int. J. Syst. Evol. Microbiol.">
        <title>The Global Catalogue of Microorganisms (GCM) 10K type strain sequencing project: providing services to taxonomists for standard genome sequencing and annotation.</title>
        <authorList>
            <consortium name="The Broad Institute Genomics Platform"/>
            <consortium name="The Broad Institute Genome Sequencing Center for Infectious Disease"/>
            <person name="Wu L."/>
            <person name="Ma J."/>
        </authorList>
    </citation>
    <scope>NUCLEOTIDE SEQUENCE [LARGE SCALE GENOMIC DNA]</scope>
    <source>
        <strain evidence="3">KCTC 42248</strain>
    </source>
</reference>
<dbReference type="Gene3D" id="2.40.160.130">
    <property type="entry name" value="Capsule assembly protein Wzi"/>
    <property type="match status" value="1"/>
</dbReference>
<feature type="chain" id="PRO_5045733569" evidence="1">
    <location>
        <begin position="22"/>
        <end position="516"/>
    </location>
</feature>
<evidence type="ECO:0000256" key="1">
    <source>
        <dbReference type="SAM" id="SignalP"/>
    </source>
</evidence>
<gene>
    <name evidence="2" type="ORF">ACFSQ3_03700</name>
</gene>
<comment type="caution">
    <text evidence="2">The sequence shown here is derived from an EMBL/GenBank/DDBJ whole genome shotgun (WGS) entry which is preliminary data.</text>
</comment>
<feature type="signal peptide" evidence="1">
    <location>
        <begin position="1"/>
        <end position="21"/>
    </location>
</feature>
<accession>A0ABW5NGG4</accession>
<dbReference type="Proteomes" id="UP001597393">
    <property type="component" value="Unassembled WGS sequence"/>
</dbReference>
<dbReference type="RefSeq" id="WP_380867582.1">
    <property type="nucleotide sequence ID" value="NZ_JBHUMA010000004.1"/>
</dbReference>
<dbReference type="InterPro" id="IPR038636">
    <property type="entry name" value="Wzi_sf"/>
</dbReference>
<keyword evidence="3" id="KW-1185">Reference proteome</keyword>